<keyword evidence="2" id="KW-1185">Reference proteome</keyword>
<dbReference type="Pfam" id="PF04417">
    <property type="entry name" value="DUF501"/>
    <property type="match status" value="1"/>
</dbReference>
<dbReference type="STRING" id="640132.Srot_1505"/>
<dbReference type="PANTHER" id="PTHR37163:SF1">
    <property type="entry name" value="DUF501 DOMAIN-CONTAINING PROTEIN"/>
    <property type="match status" value="1"/>
</dbReference>
<accession>D6Z7N8</accession>
<dbReference type="InterPro" id="IPR007511">
    <property type="entry name" value="DUF501"/>
</dbReference>
<proteinExistence type="predicted"/>
<name>D6Z7N8_SEGRD</name>
<protein>
    <recommendedName>
        <fullName evidence="3">Septum formation initiator family protein</fullName>
    </recommendedName>
</protein>
<dbReference type="Proteomes" id="UP000002247">
    <property type="component" value="Chromosome"/>
</dbReference>
<dbReference type="eggNOG" id="COG1507">
    <property type="taxonomic scope" value="Bacteria"/>
</dbReference>
<dbReference type="KEGG" id="srt:Srot_1505"/>
<dbReference type="PANTHER" id="PTHR37163">
    <property type="entry name" value="CONSERVED PROTEIN"/>
    <property type="match status" value="1"/>
</dbReference>
<dbReference type="AlphaFoldDB" id="D6Z7N8"/>
<dbReference type="EMBL" id="CP001958">
    <property type="protein sequence ID" value="ADG97968.1"/>
    <property type="molecule type" value="Genomic_DNA"/>
</dbReference>
<evidence type="ECO:0000313" key="1">
    <source>
        <dbReference type="EMBL" id="ADG97968.1"/>
    </source>
</evidence>
<dbReference type="HOGENOM" id="CLU_097805_1_0_11"/>
<dbReference type="RefSeq" id="WP_013138421.1">
    <property type="nucleotide sequence ID" value="NC_014168.1"/>
</dbReference>
<dbReference type="OrthoDB" id="13546at2"/>
<evidence type="ECO:0008006" key="3">
    <source>
        <dbReference type="Google" id="ProtNLM"/>
    </source>
</evidence>
<gene>
    <name evidence="1" type="ordered locus">Srot_1505</name>
</gene>
<sequence length="188" mass="19977">MTVSEDDLAVIERQLSRRPRGVLDVAYRCPDGSPGVVMTSPRLPDGTPFPTLYYLTDPRLTATAGRFESVGAMAVLAQALAANEDFAAQYRRAHQAYLAKRAEAASIAGCGGLDGDFSAGGMPDRVKCLHALIGHSLAEGPGLNPVGDVAVALGVRVWGERQKGAWPTQWPPLSSWPDLEEQLVAAHA</sequence>
<evidence type="ECO:0000313" key="2">
    <source>
        <dbReference type="Proteomes" id="UP000002247"/>
    </source>
</evidence>
<reference evidence="1 2" key="1">
    <citation type="journal article" date="2010" name="Stand. Genomic Sci.">
        <title>Complete genome sequence of Segniliparus rotundus type strain (CDC 1076).</title>
        <authorList>
            <person name="Sikorski J."/>
            <person name="Lapidus A."/>
            <person name="Copeland A."/>
            <person name="Misra M."/>
            <person name="Glavina Del Rio T."/>
            <person name="Nolan M."/>
            <person name="Lucas S."/>
            <person name="Chen F."/>
            <person name="Tice H."/>
            <person name="Cheng J.F."/>
            <person name="Jando M."/>
            <person name="Schneider S."/>
            <person name="Bruce D."/>
            <person name="Goodwin L."/>
            <person name="Pitluck S."/>
            <person name="Liolios K."/>
            <person name="Mikhailova N."/>
            <person name="Pati A."/>
            <person name="Ivanova N."/>
            <person name="Mavromatis K."/>
            <person name="Chen A."/>
            <person name="Palaniappan K."/>
            <person name="Chertkov O."/>
            <person name="Land M."/>
            <person name="Hauser L."/>
            <person name="Chang Y.J."/>
            <person name="Jeffries C.D."/>
            <person name="Brettin T."/>
            <person name="Detter J.C."/>
            <person name="Han C."/>
            <person name="Rohde M."/>
            <person name="Goker M."/>
            <person name="Bristow J."/>
            <person name="Eisen J.A."/>
            <person name="Markowitz V."/>
            <person name="Hugenholtz P."/>
            <person name="Kyrpides N.C."/>
            <person name="Klenk H.P."/>
        </authorList>
    </citation>
    <scope>NUCLEOTIDE SEQUENCE [LARGE SCALE GENOMIC DNA]</scope>
    <source>
        <strain evidence="2">ATCC BAA-972 / CDC 1076 / CIP 108378 / DSM 44985 / JCM 13578</strain>
    </source>
</reference>
<organism evidence="1 2">
    <name type="scientific">Segniliparus rotundus (strain ATCC BAA-972 / CDC 1076 / CIP 108378 / DSM 44985 / JCM 13578)</name>
    <dbReference type="NCBI Taxonomy" id="640132"/>
    <lineage>
        <taxon>Bacteria</taxon>
        <taxon>Bacillati</taxon>
        <taxon>Actinomycetota</taxon>
        <taxon>Actinomycetes</taxon>
        <taxon>Mycobacteriales</taxon>
        <taxon>Segniliparaceae</taxon>
        <taxon>Segniliparus</taxon>
    </lineage>
</organism>